<dbReference type="PANTHER" id="PTHR47098">
    <property type="entry name" value="PROTEIN MAK32"/>
    <property type="match status" value="1"/>
</dbReference>
<evidence type="ECO:0000313" key="2">
    <source>
        <dbReference type="EMBL" id="KAK9783608.1"/>
    </source>
</evidence>
<dbReference type="PANTHER" id="PTHR47098:SF1">
    <property type="entry name" value="PFKB FAMILY CARBOHYDRATE KINASE SUPERFAMILY (AFU_ORTHOLOGUE AFUA_4G09500)"/>
    <property type="match status" value="1"/>
</dbReference>
<dbReference type="InterPro" id="IPR029056">
    <property type="entry name" value="Ribokinase-like"/>
</dbReference>
<protein>
    <submittedName>
        <fullName evidence="2">Carbohydrate kinase PfkB domain-containing protein</fullName>
    </submittedName>
</protein>
<dbReference type="InterPro" id="IPR011611">
    <property type="entry name" value="PfkB_dom"/>
</dbReference>
<organism evidence="2 3">
    <name type="scientific">Seiridium cardinale</name>
    <dbReference type="NCBI Taxonomy" id="138064"/>
    <lineage>
        <taxon>Eukaryota</taxon>
        <taxon>Fungi</taxon>
        <taxon>Dikarya</taxon>
        <taxon>Ascomycota</taxon>
        <taxon>Pezizomycotina</taxon>
        <taxon>Sordariomycetes</taxon>
        <taxon>Xylariomycetidae</taxon>
        <taxon>Amphisphaeriales</taxon>
        <taxon>Sporocadaceae</taxon>
        <taxon>Seiridium</taxon>
    </lineage>
</organism>
<name>A0ABR2Y950_9PEZI</name>
<evidence type="ECO:0000259" key="1">
    <source>
        <dbReference type="Pfam" id="PF00294"/>
    </source>
</evidence>
<keyword evidence="3" id="KW-1185">Reference proteome</keyword>
<comment type="caution">
    <text evidence="2">The sequence shown here is derived from an EMBL/GenBank/DDBJ whole genome shotgun (WGS) entry which is preliminary data.</text>
</comment>
<keyword evidence="2" id="KW-0418">Kinase</keyword>
<dbReference type="SUPFAM" id="SSF53613">
    <property type="entry name" value="Ribokinase-like"/>
    <property type="match status" value="1"/>
</dbReference>
<dbReference type="Gene3D" id="3.40.1190.20">
    <property type="match status" value="1"/>
</dbReference>
<dbReference type="Pfam" id="PF00294">
    <property type="entry name" value="PfkB"/>
    <property type="match status" value="1"/>
</dbReference>
<dbReference type="GO" id="GO:0016301">
    <property type="term" value="F:kinase activity"/>
    <property type="evidence" value="ECO:0007669"/>
    <property type="project" value="UniProtKB-KW"/>
</dbReference>
<dbReference type="Proteomes" id="UP001465668">
    <property type="component" value="Unassembled WGS sequence"/>
</dbReference>
<gene>
    <name evidence="2" type="ORF">SCAR479_00167</name>
</gene>
<proteinExistence type="predicted"/>
<dbReference type="EMBL" id="JARVKM010000001">
    <property type="protein sequence ID" value="KAK9783608.1"/>
    <property type="molecule type" value="Genomic_DNA"/>
</dbReference>
<reference evidence="2 3" key="1">
    <citation type="submission" date="2024-02" db="EMBL/GenBank/DDBJ databases">
        <title>First draft genome assembly of two strains of Seiridium cardinale.</title>
        <authorList>
            <person name="Emiliani G."/>
            <person name="Scali E."/>
        </authorList>
    </citation>
    <scope>NUCLEOTIDE SEQUENCE [LARGE SCALE GENOMIC DNA]</scope>
    <source>
        <strain evidence="2 3">BM-138-000479</strain>
    </source>
</reference>
<evidence type="ECO:0000313" key="3">
    <source>
        <dbReference type="Proteomes" id="UP001465668"/>
    </source>
</evidence>
<sequence length="335" mass="36785">MPASSIDFVSLGMVVLDELRLPDGRTLQNCIGGSGAYSTLGARIVTNSPGSVGSFILAGNDFPDEVTELIRGWGLTSELEFDNDRNSTRGLLEYLDEDFGRKSFRYTTDPLQPVPRDLSPRMLSSQSFHMLYRPTVLISEVEQLVQLRSEIDIHEKPIVVWEPFPSLCVPENLGIHVEACKVVDVFSPNHLELLGLFGEPANPFNSQVIERYARRILDASTAAGRIQAQHHAVVVRAGEHGCFVISQQTEFWLPPYHKSSSKVVDATGGGNTFLGAFTITLQRTGDLMRAAIAGSVAASFAIEQIGLPQRSQANGMEYWNGESVQKRLASYGNTN</sequence>
<keyword evidence="2" id="KW-0808">Transferase</keyword>
<feature type="domain" description="Carbohydrate kinase PfkB" evidence="1">
    <location>
        <begin position="180"/>
        <end position="306"/>
    </location>
</feature>
<accession>A0ABR2Y950</accession>